<accession>A0A7K3WXM5</accession>
<sequence length="52" mass="6317">MKNKETSDTRKAFIRGKDGTKYWFDMPKETAEKVLRLQKMILEERKERAKKK</sequence>
<evidence type="ECO:0000313" key="2">
    <source>
        <dbReference type="Proteomes" id="UP000486602"/>
    </source>
</evidence>
<comment type="caution">
    <text evidence="1">The sequence shown here is derived from an EMBL/GenBank/DDBJ whole genome shotgun (WGS) entry which is preliminary data.</text>
</comment>
<proteinExistence type="predicted"/>
<protein>
    <submittedName>
        <fullName evidence="1">Uncharacterized protein</fullName>
    </submittedName>
</protein>
<name>A0A7K3WXM5_9FLAO</name>
<gene>
    <name evidence="1" type="ORF">G3O08_20430</name>
</gene>
<organism evidence="1 2">
    <name type="scientific">Cryomorpha ignava</name>
    <dbReference type="NCBI Taxonomy" id="101383"/>
    <lineage>
        <taxon>Bacteria</taxon>
        <taxon>Pseudomonadati</taxon>
        <taxon>Bacteroidota</taxon>
        <taxon>Flavobacteriia</taxon>
        <taxon>Flavobacteriales</taxon>
        <taxon>Cryomorphaceae</taxon>
        <taxon>Cryomorpha</taxon>
    </lineage>
</organism>
<dbReference type="EMBL" id="JAAGVY010000099">
    <property type="protein sequence ID" value="NEN25861.1"/>
    <property type="molecule type" value="Genomic_DNA"/>
</dbReference>
<dbReference type="AlphaFoldDB" id="A0A7K3WXM5"/>
<reference evidence="1 2" key="1">
    <citation type="submission" date="2020-02" db="EMBL/GenBank/DDBJ databases">
        <title>Out from the shadows clarifying the taxonomy of the family Cryomorphaceae and related taxa by utilizing the GTDB taxonomic framework.</title>
        <authorList>
            <person name="Bowman J.P."/>
        </authorList>
    </citation>
    <scope>NUCLEOTIDE SEQUENCE [LARGE SCALE GENOMIC DNA]</scope>
    <source>
        <strain evidence="1 2">QSSC 1-22</strain>
    </source>
</reference>
<dbReference type="Proteomes" id="UP000486602">
    <property type="component" value="Unassembled WGS sequence"/>
</dbReference>
<evidence type="ECO:0000313" key="1">
    <source>
        <dbReference type="EMBL" id="NEN25861.1"/>
    </source>
</evidence>
<keyword evidence="2" id="KW-1185">Reference proteome</keyword>
<dbReference type="RefSeq" id="WP_163287305.1">
    <property type="nucleotide sequence ID" value="NZ_JAAGVY010000099.1"/>
</dbReference>